<dbReference type="InterPro" id="IPR004358">
    <property type="entry name" value="Sig_transdc_His_kin-like_C"/>
</dbReference>
<dbReference type="RefSeq" id="WP_175530309.1">
    <property type="nucleotide sequence ID" value="NZ_FNLL01000005.1"/>
</dbReference>
<keyword evidence="5" id="KW-0547">Nucleotide-binding</keyword>
<evidence type="ECO:0000256" key="3">
    <source>
        <dbReference type="ARBA" id="ARBA00022553"/>
    </source>
</evidence>
<keyword evidence="9" id="KW-1133">Transmembrane helix</keyword>
<dbReference type="AlphaFoldDB" id="A0A1H2G6V0"/>
<keyword evidence="12" id="KW-1185">Reference proteome</keyword>
<dbReference type="EC" id="2.7.13.3" evidence="2"/>
<keyword evidence="7" id="KW-0067">ATP-binding</keyword>
<dbReference type="InterPro" id="IPR003661">
    <property type="entry name" value="HisK_dim/P_dom"/>
</dbReference>
<evidence type="ECO:0000256" key="2">
    <source>
        <dbReference type="ARBA" id="ARBA00012438"/>
    </source>
</evidence>
<keyword evidence="4" id="KW-0808">Transferase</keyword>
<dbReference type="Pfam" id="PF00512">
    <property type="entry name" value="HisKA"/>
    <property type="match status" value="1"/>
</dbReference>
<dbReference type="SMART" id="SM00387">
    <property type="entry name" value="HATPase_c"/>
    <property type="match status" value="1"/>
</dbReference>
<dbReference type="Proteomes" id="UP000199608">
    <property type="component" value="Unassembled WGS sequence"/>
</dbReference>
<evidence type="ECO:0000256" key="9">
    <source>
        <dbReference type="SAM" id="Phobius"/>
    </source>
</evidence>
<dbReference type="InterPro" id="IPR005467">
    <property type="entry name" value="His_kinase_dom"/>
</dbReference>
<keyword evidence="9" id="KW-0472">Membrane</keyword>
<accession>A0A1H2G6V0</accession>
<dbReference type="PANTHER" id="PTHR43065">
    <property type="entry name" value="SENSOR HISTIDINE KINASE"/>
    <property type="match status" value="1"/>
</dbReference>
<dbReference type="CDD" id="cd00082">
    <property type="entry name" value="HisKA"/>
    <property type="match status" value="1"/>
</dbReference>
<keyword evidence="9" id="KW-0812">Transmembrane</keyword>
<evidence type="ECO:0000256" key="6">
    <source>
        <dbReference type="ARBA" id="ARBA00022777"/>
    </source>
</evidence>
<evidence type="ECO:0000256" key="1">
    <source>
        <dbReference type="ARBA" id="ARBA00000085"/>
    </source>
</evidence>
<name>A0A1H2G6V0_9BACT</name>
<dbReference type="PROSITE" id="PS50109">
    <property type="entry name" value="HIS_KIN"/>
    <property type="match status" value="1"/>
</dbReference>
<dbReference type="PANTHER" id="PTHR43065:SF10">
    <property type="entry name" value="PEROXIDE STRESS-ACTIVATED HISTIDINE KINASE MAK3"/>
    <property type="match status" value="1"/>
</dbReference>
<dbReference type="Gene3D" id="1.10.287.130">
    <property type="match status" value="1"/>
</dbReference>
<evidence type="ECO:0000256" key="7">
    <source>
        <dbReference type="ARBA" id="ARBA00022840"/>
    </source>
</evidence>
<proteinExistence type="predicted"/>
<evidence type="ECO:0000313" key="12">
    <source>
        <dbReference type="Proteomes" id="UP000199608"/>
    </source>
</evidence>
<evidence type="ECO:0000313" key="11">
    <source>
        <dbReference type="EMBL" id="SDU15347.1"/>
    </source>
</evidence>
<dbReference type="SUPFAM" id="SSF55874">
    <property type="entry name" value="ATPase domain of HSP90 chaperone/DNA topoisomerase II/histidine kinase"/>
    <property type="match status" value="1"/>
</dbReference>
<gene>
    <name evidence="11" type="ORF">SAMN04487931_10536</name>
</gene>
<keyword evidence="6" id="KW-0418">Kinase</keyword>
<feature type="transmembrane region" description="Helical" evidence="9">
    <location>
        <begin position="187"/>
        <end position="207"/>
    </location>
</feature>
<evidence type="ECO:0000256" key="8">
    <source>
        <dbReference type="ARBA" id="ARBA00023012"/>
    </source>
</evidence>
<protein>
    <recommendedName>
        <fullName evidence="2">histidine kinase</fullName>
        <ecNumber evidence="2">2.7.13.3</ecNumber>
    </recommendedName>
</protein>
<dbReference type="SMART" id="SM00388">
    <property type="entry name" value="HisKA"/>
    <property type="match status" value="1"/>
</dbReference>
<dbReference type="Pfam" id="PF12729">
    <property type="entry name" value="4HB_MCP_1"/>
    <property type="match status" value="1"/>
</dbReference>
<dbReference type="Pfam" id="PF02518">
    <property type="entry name" value="HATPase_c"/>
    <property type="match status" value="1"/>
</dbReference>
<feature type="transmembrane region" description="Helical" evidence="9">
    <location>
        <begin position="15"/>
        <end position="37"/>
    </location>
</feature>
<dbReference type="Gene3D" id="3.30.565.10">
    <property type="entry name" value="Histidine kinase-like ATPase, C-terminal domain"/>
    <property type="match status" value="1"/>
</dbReference>
<dbReference type="EMBL" id="FNLL01000005">
    <property type="protein sequence ID" value="SDU15347.1"/>
    <property type="molecule type" value="Genomic_DNA"/>
</dbReference>
<dbReference type="InterPro" id="IPR024478">
    <property type="entry name" value="HlyB_4HB_MCP"/>
</dbReference>
<organism evidence="11 12">
    <name type="scientific">Desulfobacula phenolica</name>
    <dbReference type="NCBI Taxonomy" id="90732"/>
    <lineage>
        <taxon>Bacteria</taxon>
        <taxon>Pseudomonadati</taxon>
        <taxon>Thermodesulfobacteriota</taxon>
        <taxon>Desulfobacteria</taxon>
        <taxon>Desulfobacterales</taxon>
        <taxon>Desulfobacteraceae</taxon>
        <taxon>Desulfobacula</taxon>
    </lineage>
</organism>
<dbReference type="InterPro" id="IPR036890">
    <property type="entry name" value="HATPase_C_sf"/>
</dbReference>
<dbReference type="PRINTS" id="PR00344">
    <property type="entry name" value="BCTRLSENSOR"/>
</dbReference>
<feature type="domain" description="Histidine kinase" evidence="10">
    <location>
        <begin position="278"/>
        <end position="490"/>
    </location>
</feature>
<dbReference type="InterPro" id="IPR003594">
    <property type="entry name" value="HATPase_dom"/>
</dbReference>
<dbReference type="InterPro" id="IPR036097">
    <property type="entry name" value="HisK_dim/P_sf"/>
</dbReference>
<dbReference type="SUPFAM" id="SSF47384">
    <property type="entry name" value="Homodimeric domain of signal transducing histidine kinase"/>
    <property type="match status" value="1"/>
</dbReference>
<dbReference type="GO" id="GO:0000155">
    <property type="term" value="F:phosphorelay sensor kinase activity"/>
    <property type="evidence" value="ECO:0007669"/>
    <property type="project" value="InterPro"/>
</dbReference>
<sequence>MKKITVQLSLKNRVYLVNAILLCITMVGAVLMVWYTYKIEKIFSDIIDKNIVIYQSAEALGTSLVNQKGFVSYYLLDGDPAWIDQLNKYKQLFNEHLVTVKSLVEEQWEKDSVAQIESEYDYYVNIKKKVIEFYKSGNYDKGSSLHKNVRQHFFKILELCEAFKTFHKDKISDAINTSRMESNQLRYIALLAIITVVVLSLMINYIFARHILEPIRKLAAEADLLGESNSSGNEVAALKQSVHGLIENSEQAHQQLKRSQETLMQSEKMALLGKLAAGTAHSIRNPLTSVKMRLFSLNRSCDFTNYQQEDFNVITGEIKQINKIVENFLEFSRPPKLRMEKMSPSIVVDSALRLLGQRLKSYNVSTRLIRHRPLAETFIDPEQLKEVIVNIMINACEAMNKTGLIIIQEEENYVEPLKKVVVIRIIDDGAGIPQEIKEQVFNPFFTTKDDGTGLGLSIAFNIINEHGGWLDVSSEQGQGASFIITLPIKDA</sequence>
<dbReference type="GO" id="GO:0005524">
    <property type="term" value="F:ATP binding"/>
    <property type="evidence" value="ECO:0007669"/>
    <property type="project" value="UniProtKB-KW"/>
</dbReference>
<comment type="catalytic activity">
    <reaction evidence="1">
        <text>ATP + protein L-histidine = ADP + protein N-phospho-L-histidine.</text>
        <dbReference type="EC" id="2.7.13.3"/>
    </reaction>
</comment>
<evidence type="ECO:0000259" key="10">
    <source>
        <dbReference type="PROSITE" id="PS50109"/>
    </source>
</evidence>
<reference evidence="12" key="1">
    <citation type="submission" date="2016-10" db="EMBL/GenBank/DDBJ databases">
        <authorList>
            <person name="Varghese N."/>
            <person name="Submissions S."/>
        </authorList>
    </citation>
    <scope>NUCLEOTIDE SEQUENCE [LARGE SCALE GENOMIC DNA]</scope>
    <source>
        <strain evidence="12">DSM 3384</strain>
    </source>
</reference>
<keyword evidence="3" id="KW-0597">Phosphoprotein</keyword>
<keyword evidence="8" id="KW-0902">Two-component regulatory system</keyword>
<evidence type="ECO:0000256" key="4">
    <source>
        <dbReference type="ARBA" id="ARBA00022679"/>
    </source>
</evidence>
<dbReference type="Gene3D" id="6.10.340.10">
    <property type="match status" value="1"/>
</dbReference>
<evidence type="ECO:0000256" key="5">
    <source>
        <dbReference type="ARBA" id="ARBA00022741"/>
    </source>
</evidence>